<organism evidence="2">
    <name type="scientific">uncultured Thermomicrobiales bacterium</name>
    <dbReference type="NCBI Taxonomy" id="1645740"/>
    <lineage>
        <taxon>Bacteria</taxon>
        <taxon>Pseudomonadati</taxon>
        <taxon>Thermomicrobiota</taxon>
        <taxon>Thermomicrobia</taxon>
        <taxon>Thermomicrobiales</taxon>
        <taxon>environmental samples</taxon>
    </lineage>
</organism>
<dbReference type="EC" id="2.8.3.5" evidence="2"/>
<name>A0A6J4VPU4_9BACT</name>
<dbReference type="AlphaFoldDB" id="A0A6J4VPU4"/>
<dbReference type="GO" id="GO:0008260">
    <property type="term" value="F:succinyl-CoA:3-oxo-acid CoA-transferase activity"/>
    <property type="evidence" value="ECO:0007669"/>
    <property type="project" value="UniProtKB-EC"/>
</dbReference>
<evidence type="ECO:0000313" key="2">
    <source>
        <dbReference type="EMBL" id="CAA9584279.1"/>
    </source>
</evidence>
<dbReference type="EMBL" id="CADCWJ010000822">
    <property type="protein sequence ID" value="CAA9584279.1"/>
    <property type="molecule type" value="Genomic_DNA"/>
</dbReference>
<feature type="region of interest" description="Disordered" evidence="1">
    <location>
        <begin position="81"/>
        <end position="104"/>
    </location>
</feature>
<accession>A0A6J4VPU4</accession>
<keyword evidence="2" id="KW-0808">Transferase</keyword>
<reference evidence="2" key="1">
    <citation type="submission" date="2020-02" db="EMBL/GenBank/DDBJ databases">
        <authorList>
            <person name="Meier V. D."/>
        </authorList>
    </citation>
    <scope>NUCLEOTIDE SEQUENCE</scope>
    <source>
        <strain evidence="2">AVDCRST_MAG87</strain>
    </source>
</reference>
<sequence length="134" mass="14816">MENSVPDRQIKQKVIDRMGRCGVCHHTFVPDDVHVVSRKPAMWTMVVECEECHARSFVAAVLDDGDPREAKEALQDLSRSEFDGDPAVGVLGRGDDESFDPTPPLPVVTTDDVIDVHEFLSSFDGDFNALFARG</sequence>
<evidence type="ECO:0000256" key="1">
    <source>
        <dbReference type="SAM" id="MobiDB-lite"/>
    </source>
</evidence>
<proteinExistence type="predicted"/>
<gene>
    <name evidence="2" type="ORF">AVDCRST_MAG87-3746</name>
</gene>
<protein>
    <submittedName>
        <fullName evidence="2">Succinyl-CoA:3-ketoacid-coenzyme A transferase subunit B</fullName>
        <ecNumber evidence="2">2.8.3.5</ecNumber>
    </submittedName>
</protein>